<organism evidence="1">
    <name type="scientific">Arion vulgaris</name>
    <dbReference type="NCBI Taxonomy" id="1028688"/>
    <lineage>
        <taxon>Eukaryota</taxon>
        <taxon>Metazoa</taxon>
        <taxon>Spiralia</taxon>
        <taxon>Lophotrochozoa</taxon>
        <taxon>Mollusca</taxon>
        <taxon>Gastropoda</taxon>
        <taxon>Heterobranchia</taxon>
        <taxon>Euthyneura</taxon>
        <taxon>Panpulmonata</taxon>
        <taxon>Eupulmonata</taxon>
        <taxon>Stylommatophora</taxon>
        <taxon>Helicina</taxon>
        <taxon>Arionoidea</taxon>
        <taxon>Arionidae</taxon>
        <taxon>Arion</taxon>
    </lineage>
</organism>
<evidence type="ECO:0000313" key="1">
    <source>
        <dbReference type="EMBL" id="CEK95083.1"/>
    </source>
</evidence>
<dbReference type="AlphaFoldDB" id="A0A0B7BQ36"/>
<accession>A0A0B7BQ36</accession>
<gene>
    <name evidence="1" type="primary">ORF205339</name>
</gene>
<name>A0A0B7BQ36_9EUPU</name>
<proteinExistence type="predicted"/>
<reference evidence="1" key="1">
    <citation type="submission" date="2014-12" db="EMBL/GenBank/DDBJ databases">
        <title>Insight into the proteome of Arion vulgaris.</title>
        <authorList>
            <person name="Aradska J."/>
            <person name="Bulat T."/>
            <person name="Smidak R."/>
            <person name="Sarate P."/>
            <person name="Gangsoo J."/>
            <person name="Sialana F."/>
            <person name="Bilban M."/>
            <person name="Lubec G."/>
        </authorList>
    </citation>
    <scope>NUCLEOTIDE SEQUENCE</scope>
    <source>
        <tissue evidence="1">Skin</tissue>
    </source>
</reference>
<protein>
    <submittedName>
        <fullName evidence="1">Uncharacterized protein</fullName>
    </submittedName>
</protein>
<dbReference type="EMBL" id="HACG01048218">
    <property type="protein sequence ID" value="CEK95083.1"/>
    <property type="molecule type" value="Transcribed_RNA"/>
</dbReference>
<sequence length="75" mass="8522">MSATIVSRDVPPDDSYLVNSNHSFLFIQLFPFDLERCAEIDTLRFCSSVLRDRNEYPLSQTGSIVCFQGHHVEVG</sequence>